<dbReference type="SUPFAM" id="SSF55931">
    <property type="entry name" value="Glutamine synthetase/guanido kinase"/>
    <property type="match status" value="1"/>
</dbReference>
<dbReference type="PANTHER" id="PTHR11547">
    <property type="entry name" value="ARGININE OR CREATINE KINASE"/>
    <property type="match status" value="1"/>
</dbReference>
<evidence type="ECO:0000259" key="10">
    <source>
        <dbReference type="PROSITE" id="PS51510"/>
    </source>
</evidence>
<accession>A0A3P6SW41</accession>
<keyword evidence="4 8" id="KW-0547">Nucleotide-binding</keyword>
<comment type="caution">
    <text evidence="8">Lacks conserved residue(s) required for the propagation of feature annotation.</text>
</comment>
<dbReference type="PANTHER" id="PTHR11547:SF20">
    <property type="entry name" value="ARGININE KINASE"/>
    <property type="match status" value="1"/>
</dbReference>
<evidence type="ECO:0000256" key="8">
    <source>
        <dbReference type="PROSITE-ProRule" id="PRU00843"/>
    </source>
</evidence>
<organism evidence="11 12">
    <name type="scientific">Litomosoides sigmodontis</name>
    <name type="common">Filarial nematode worm</name>
    <dbReference type="NCBI Taxonomy" id="42156"/>
    <lineage>
        <taxon>Eukaryota</taxon>
        <taxon>Metazoa</taxon>
        <taxon>Ecdysozoa</taxon>
        <taxon>Nematoda</taxon>
        <taxon>Chromadorea</taxon>
        <taxon>Rhabditida</taxon>
        <taxon>Spirurina</taxon>
        <taxon>Spiruromorpha</taxon>
        <taxon>Filarioidea</taxon>
        <taxon>Onchocercidae</taxon>
        <taxon>Litomosoides</taxon>
    </lineage>
</organism>
<keyword evidence="3 8" id="KW-0808">Transferase</keyword>
<dbReference type="Proteomes" id="UP000277928">
    <property type="component" value="Unassembled WGS sequence"/>
</dbReference>
<feature type="domain" description="Phosphagen kinase N-terminal" evidence="9">
    <location>
        <begin position="57"/>
        <end position="139"/>
    </location>
</feature>
<dbReference type="FunFam" id="1.10.135.10:FF:000003">
    <property type="entry name" value="Three-domain arginine kinase"/>
    <property type="match status" value="1"/>
</dbReference>
<evidence type="ECO:0000256" key="6">
    <source>
        <dbReference type="ARBA" id="ARBA00022840"/>
    </source>
</evidence>
<feature type="binding site" evidence="8">
    <location>
        <begin position="358"/>
        <end position="363"/>
    </location>
    <ligand>
        <name>ATP</name>
        <dbReference type="ChEBI" id="CHEBI:30616"/>
    </ligand>
</feature>
<keyword evidence="6 8" id="KW-0067">ATP-binding</keyword>
<evidence type="ECO:0000313" key="12">
    <source>
        <dbReference type="Proteomes" id="UP000277928"/>
    </source>
</evidence>
<dbReference type="FunFam" id="3.30.590.10:FF:000006">
    <property type="entry name" value="Arginine kinase 1"/>
    <property type="match status" value="1"/>
</dbReference>
<dbReference type="GO" id="GO:0005615">
    <property type="term" value="C:extracellular space"/>
    <property type="evidence" value="ECO:0007669"/>
    <property type="project" value="TreeGrafter"/>
</dbReference>
<keyword evidence="12" id="KW-1185">Reference proteome</keyword>
<keyword evidence="5 8" id="KW-0418">Kinase</keyword>
<dbReference type="InterPro" id="IPR000749">
    <property type="entry name" value="ATP-guanido_PTrfase"/>
</dbReference>
<dbReference type="OMA" id="HTDLNWE"/>
<feature type="binding site" evidence="8">
    <location>
        <begin position="330"/>
        <end position="334"/>
    </location>
    <ligand>
        <name>ATP</name>
        <dbReference type="ChEBI" id="CHEBI:30616"/>
    </ligand>
</feature>
<name>A0A3P6SW41_LITSI</name>
<evidence type="ECO:0000256" key="3">
    <source>
        <dbReference type="ARBA" id="ARBA00022679"/>
    </source>
</evidence>
<proteinExistence type="inferred from homology"/>
<dbReference type="GO" id="GO:0004111">
    <property type="term" value="F:creatine kinase activity"/>
    <property type="evidence" value="ECO:0007669"/>
    <property type="project" value="InterPro"/>
</dbReference>
<dbReference type="EMBL" id="UYRX01000062">
    <property type="protein sequence ID" value="VDK72065.1"/>
    <property type="molecule type" value="Genomic_DNA"/>
</dbReference>
<comment type="similarity">
    <text evidence="1 7">Belongs to the ATP:guanido phosphotransferase family.</text>
</comment>
<dbReference type="Pfam" id="PF00217">
    <property type="entry name" value="ATP-gua_Ptrans"/>
    <property type="match status" value="1"/>
</dbReference>
<evidence type="ECO:0000256" key="5">
    <source>
        <dbReference type="ARBA" id="ARBA00022777"/>
    </source>
</evidence>
<dbReference type="OrthoDB" id="430219at2759"/>
<dbReference type="AlphaFoldDB" id="A0A3P6SW41"/>
<dbReference type="PROSITE" id="PS51510">
    <property type="entry name" value="PHOSPHAGEN_KINASE_C"/>
    <property type="match status" value="1"/>
</dbReference>
<sequence length="405" mass="45236">MVGSATKVVKMSMPGAFKKLFAVAGGATAAVLAVSYTGQLYKMNYQIDEADALAIQKINAAYAELQKDKDCNSLLKKNLTPKVLRKLENKKTKLGASLHDIIRSGLHNYDSEIGVHAADPESYQKFAALFDKILEDYHGFKSGAKQPAVDFGEKKISEFPPLDPTGKYVKSVRIRCVRSIAGYPFNPLLTADDYMILEQKVRNALLQIEEPELRGIYYSLDGMPKKVQDELDSKQLLFSNNSSLLKHANAYNAWPEGRGIFHNEDKSFLVWVNEEDHISLISVEEGSDVGKALARVIRGLKALEGKLTFARDNRLGWLTSNPSNLGSAVNAAVQIHLPKLSKKSDFMDICEKLNLRVDSTNIKSPQMSSEYYFISNKKSLGLTQYEAVKQMYDGIKELIRMEEHS</sequence>
<evidence type="ECO:0000256" key="7">
    <source>
        <dbReference type="PROSITE-ProRule" id="PRU00842"/>
    </source>
</evidence>
<dbReference type="Pfam" id="PF02807">
    <property type="entry name" value="ATP-gua_PtransN"/>
    <property type="match status" value="1"/>
</dbReference>
<evidence type="ECO:0000313" key="11">
    <source>
        <dbReference type="EMBL" id="VDK72065.1"/>
    </source>
</evidence>
<feature type="binding site" evidence="8">
    <location>
        <begin position="171"/>
        <end position="175"/>
    </location>
    <ligand>
        <name>ATP</name>
        <dbReference type="ChEBI" id="CHEBI:30616"/>
    </ligand>
</feature>
<dbReference type="GO" id="GO:0046314">
    <property type="term" value="P:phosphocreatine biosynthetic process"/>
    <property type="evidence" value="ECO:0007669"/>
    <property type="project" value="InterPro"/>
</dbReference>
<dbReference type="InterPro" id="IPR036802">
    <property type="entry name" value="ATP-guanido_PTrfase_N_sf"/>
</dbReference>
<dbReference type="Gene3D" id="1.10.135.10">
    <property type="entry name" value="ATP:guanido phosphotransferase, N-terminal domain"/>
    <property type="match status" value="1"/>
</dbReference>
<dbReference type="GO" id="GO:0005524">
    <property type="term" value="F:ATP binding"/>
    <property type="evidence" value="ECO:0007669"/>
    <property type="project" value="UniProtKB-UniRule"/>
</dbReference>
<protein>
    <recommendedName>
        <fullName evidence="2">arginine kinase</fullName>
        <ecNumber evidence="2">2.7.3.3</ecNumber>
    </recommendedName>
</protein>
<dbReference type="PROSITE" id="PS51509">
    <property type="entry name" value="PHOSPHAGEN_KINASE_N"/>
    <property type="match status" value="1"/>
</dbReference>
<dbReference type="EC" id="2.7.3.3" evidence="2"/>
<evidence type="ECO:0000259" key="9">
    <source>
        <dbReference type="PROSITE" id="PS51509"/>
    </source>
</evidence>
<feature type="domain" description="Phosphagen kinase C-terminal" evidence="10">
    <location>
        <begin position="168"/>
        <end position="405"/>
    </location>
</feature>
<dbReference type="InterPro" id="IPR022413">
    <property type="entry name" value="ATP-guanido_PTrfase_N"/>
</dbReference>
<dbReference type="Gene3D" id="3.30.590.10">
    <property type="entry name" value="Glutamine synthetase/guanido kinase, catalytic domain"/>
    <property type="match status" value="1"/>
</dbReference>
<gene>
    <name evidence="11" type="ORF">NLS_LOCUS1664</name>
</gene>
<dbReference type="GO" id="GO:0004054">
    <property type="term" value="F:arginine kinase activity"/>
    <property type="evidence" value="ECO:0007669"/>
    <property type="project" value="UniProtKB-EC"/>
</dbReference>
<dbReference type="InterPro" id="IPR022414">
    <property type="entry name" value="ATP-guanido_PTrfase_cat"/>
</dbReference>
<evidence type="ECO:0000256" key="4">
    <source>
        <dbReference type="ARBA" id="ARBA00022741"/>
    </source>
</evidence>
<dbReference type="InterPro" id="IPR014746">
    <property type="entry name" value="Gln_synth/guanido_kin_cat_dom"/>
</dbReference>
<reference evidence="11 12" key="1">
    <citation type="submission" date="2018-08" db="EMBL/GenBank/DDBJ databases">
        <authorList>
            <person name="Laetsch R D."/>
            <person name="Stevens L."/>
            <person name="Kumar S."/>
            <person name="Blaxter L. M."/>
        </authorList>
    </citation>
    <scope>NUCLEOTIDE SEQUENCE [LARGE SCALE GENOMIC DNA]</scope>
</reference>
<evidence type="ECO:0000256" key="2">
    <source>
        <dbReference type="ARBA" id="ARBA00012230"/>
    </source>
</evidence>
<evidence type="ECO:0000256" key="1">
    <source>
        <dbReference type="ARBA" id="ARBA00006798"/>
    </source>
</evidence>
<dbReference type="STRING" id="42156.A0A3P6SW41"/>
<dbReference type="SUPFAM" id="SSF48034">
    <property type="entry name" value="Guanido kinase N-terminal domain"/>
    <property type="match status" value="1"/>
</dbReference>